<evidence type="ECO:0000313" key="4">
    <source>
        <dbReference type="EMBL" id="MCI2285817.1"/>
    </source>
</evidence>
<sequence length="300" mass="32386">MKYFTLLSHSLLLSSTLLFGCGGSSSSDETDSSETTTPASPDTSTTPVIIINEIVANAADGGNDWIELYAVSGTVNLSSYSLVDDNENHSAQALPDVTLVEGEFIVIQAIDETDTAPTDGYYVTFKLGSDDAVTLFNDGVQVDSLDWQDGDALQGTSYGVLNYEMGTESTNNAQTLSPTPGEANQEASTEETVVRDAIVNENASLRINEIMAKDGNNGYDWIEFYVSGNSSVYLGDYTVADENNELFTLPNVNLSAGEFYRVYATTDEVDNIDKVNLKLGSNDQLSLYLGDDLIDQLNLE</sequence>
<dbReference type="InterPro" id="IPR001322">
    <property type="entry name" value="Lamin_tail_dom"/>
</dbReference>
<evidence type="ECO:0000256" key="1">
    <source>
        <dbReference type="SAM" id="MobiDB-lite"/>
    </source>
</evidence>
<dbReference type="PROSITE" id="PS51257">
    <property type="entry name" value="PROKAR_LIPOPROTEIN"/>
    <property type="match status" value="1"/>
</dbReference>
<feature type="domain" description="LTD" evidence="3">
    <location>
        <begin position="37"/>
        <end position="149"/>
    </location>
</feature>
<feature type="domain" description="LTD" evidence="3">
    <location>
        <begin position="179"/>
        <end position="300"/>
    </location>
</feature>
<accession>A0ABS9X6G5</accession>
<dbReference type="SUPFAM" id="SSF74853">
    <property type="entry name" value="Lamin A/C globular tail domain"/>
    <property type="match status" value="2"/>
</dbReference>
<dbReference type="InterPro" id="IPR036415">
    <property type="entry name" value="Lamin_tail_dom_sf"/>
</dbReference>
<reference evidence="4" key="1">
    <citation type="submission" date="2022-01" db="EMBL/GenBank/DDBJ databases">
        <title>Colwellia maritima, isolated from seawater.</title>
        <authorList>
            <person name="Kristyanto S."/>
            <person name="Jung J."/>
            <person name="Jeon C.O."/>
        </authorList>
    </citation>
    <scope>NUCLEOTIDE SEQUENCE</scope>
    <source>
        <strain evidence="4">MSW7</strain>
    </source>
</reference>
<name>A0ABS9X6G5_9GAMM</name>
<feature type="chain" id="PRO_5046741071" evidence="2">
    <location>
        <begin position="21"/>
        <end position="300"/>
    </location>
</feature>
<keyword evidence="5" id="KW-1185">Reference proteome</keyword>
<evidence type="ECO:0000313" key="5">
    <source>
        <dbReference type="Proteomes" id="UP001139646"/>
    </source>
</evidence>
<gene>
    <name evidence="4" type="ORF">L3081_23595</name>
</gene>
<dbReference type="Gene3D" id="2.60.40.1260">
    <property type="entry name" value="Lamin Tail domain"/>
    <property type="match status" value="1"/>
</dbReference>
<dbReference type="Pfam" id="PF00932">
    <property type="entry name" value="LTD"/>
    <property type="match status" value="2"/>
</dbReference>
<dbReference type="RefSeq" id="WP_242288743.1">
    <property type="nucleotide sequence ID" value="NZ_JAKKSL010000006.1"/>
</dbReference>
<comment type="caution">
    <text evidence="4">The sequence shown here is derived from an EMBL/GenBank/DDBJ whole genome shotgun (WGS) entry which is preliminary data.</text>
</comment>
<organism evidence="4 5">
    <name type="scientific">Colwellia maritima</name>
    <dbReference type="NCBI Taxonomy" id="2912588"/>
    <lineage>
        <taxon>Bacteria</taxon>
        <taxon>Pseudomonadati</taxon>
        <taxon>Pseudomonadota</taxon>
        <taxon>Gammaproteobacteria</taxon>
        <taxon>Alteromonadales</taxon>
        <taxon>Colwelliaceae</taxon>
        <taxon>Colwellia</taxon>
    </lineage>
</organism>
<keyword evidence="2" id="KW-0732">Signal</keyword>
<dbReference type="PROSITE" id="PS51841">
    <property type="entry name" value="LTD"/>
    <property type="match status" value="2"/>
</dbReference>
<proteinExistence type="predicted"/>
<dbReference type="Proteomes" id="UP001139646">
    <property type="component" value="Unassembled WGS sequence"/>
</dbReference>
<evidence type="ECO:0000259" key="3">
    <source>
        <dbReference type="PROSITE" id="PS51841"/>
    </source>
</evidence>
<dbReference type="EMBL" id="JAKKSL010000006">
    <property type="protein sequence ID" value="MCI2285817.1"/>
    <property type="molecule type" value="Genomic_DNA"/>
</dbReference>
<feature type="region of interest" description="Disordered" evidence="1">
    <location>
        <begin position="24"/>
        <end position="45"/>
    </location>
</feature>
<protein>
    <submittedName>
        <fullName evidence="4">Lamin tail domain-containing protein</fullName>
    </submittedName>
</protein>
<feature type="signal peptide" evidence="2">
    <location>
        <begin position="1"/>
        <end position="20"/>
    </location>
</feature>
<evidence type="ECO:0000256" key="2">
    <source>
        <dbReference type="SAM" id="SignalP"/>
    </source>
</evidence>